<comment type="caution">
    <text evidence="3">The sequence shown here is derived from an EMBL/GenBank/DDBJ whole genome shotgun (WGS) entry which is preliminary data.</text>
</comment>
<gene>
    <name evidence="3" type="ORF">FGO68_gene12171</name>
</gene>
<dbReference type="PROSITE" id="PS50004">
    <property type="entry name" value="C2"/>
    <property type="match status" value="1"/>
</dbReference>
<dbReference type="PANTHER" id="PTHR47264">
    <property type="entry name" value="OS01G0128800 PROTEIN"/>
    <property type="match status" value="1"/>
</dbReference>
<evidence type="ECO:0000259" key="2">
    <source>
        <dbReference type="PROSITE" id="PS50004"/>
    </source>
</evidence>
<feature type="region of interest" description="Disordered" evidence="1">
    <location>
        <begin position="622"/>
        <end position="646"/>
    </location>
</feature>
<dbReference type="InterPro" id="IPR035892">
    <property type="entry name" value="C2_domain_sf"/>
</dbReference>
<accession>A0A8J8NEL9</accession>
<dbReference type="OrthoDB" id="270970at2759"/>
<organism evidence="3 4">
    <name type="scientific">Halteria grandinella</name>
    <dbReference type="NCBI Taxonomy" id="5974"/>
    <lineage>
        <taxon>Eukaryota</taxon>
        <taxon>Sar</taxon>
        <taxon>Alveolata</taxon>
        <taxon>Ciliophora</taxon>
        <taxon>Intramacronucleata</taxon>
        <taxon>Spirotrichea</taxon>
        <taxon>Stichotrichia</taxon>
        <taxon>Sporadotrichida</taxon>
        <taxon>Halteriidae</taxon>
        <taxon>Halteria</taxon>
    </lineage>
</organism>
<dbReference type="CDD" id="cd00030">
    <property type="entry name" value="C2"/>
    <property type="match status" value="1"/>
</dbReference>
<dbReference type="Pfam" id="PF00168">
    <property type="entry name" value="C2"/>
    <property type="match status" value="2"/>
</dbReference>
<reference evidence="3" key="1">
    <citation type="submission" date="2019-06" db="EMBL/GenBank/DDBJ databases">
        <authorList>
            <person name="Zheng W."/>
        </authorList>
    </citation>
    <scope>NUCLEOTIDE SEQUENCE</scope>
    <source>
        <strain evidence="3">QDHG01</strain>
    </source>
</reference>
<proteinExistence type="predicted"/>
<keyword evidence="4" id="KW-1185">Reference proteome</keyword>
<feature type="compositionally biased region" description="Polar residues" evidence="1">
    <location>
        <begin position="636"/>
        <end position="646"/>
    </location>
</feature>
<evidence type="ECO:0000313" key="4">
    <source>
        <dbReference type="Proteomes" id="UP000785679"/>
    </source>
</evidence>
<dbReference type="EMBL" id="RRYP01018022">
    <property type="protein sequence ID" value="TNV73822.1"/>
    <property type="molecule type" value="Genomic_DNA"/>
</dbReference>
<dbReference type="InterPro" id="IPR000008">
    <property type="entry name" value="C2_dom"/>
</dbReference>
<evidence type="ECO:0000256" key="1">
    <source>
        <dbReference type="SAM" id="MobiDB-lite"/>
    </source>
</evidence>
<feature type="region of interest" description="Disordered" evidence="1">
    <location>
        <begin position="258"/>
        <end position="279"/>
    </location>
</feature>
<dbReference type="PANTHER" id="PTHR47264:SF3">
    <property type="entry name" value="SYNAPTOTAGMIN-5 ISOFORM X1"/>
    <property type="match status" value="1"/>
</dbReference>
<name>A0A8J8NEL9_HALGN</name>
<dbReference type="SUPFAM" id="SSF49562">
    <property type="entry name" value="C2 domain (Calcium/lipid-binding domain, CaLB)"/>
    <property type="match status" value="2"/>
</dbReference>
<dbReference type="SMART" id="SM00239">
    <property type="entry name" value="C2"/>
    <property type="match status" value="2"/>
</dbReference>
<evidence type="ECO:0000313" key="3">
    <source>
        <dbReference type="EMBL" id="TNV73822.1"/>
    </source>
</evidence>
<feature type="domain" description="C2" evidence="2">
    <location>
        <begin position="381"/>
        <end position="499"/>
    </location>
</feature>
<dbReference type="Gene3D" id="2.60.40.150">
    <property type="entry name" value="C2 domain"/>
    <property type="match status" value="2"/>
</dbReference>
<sequence length="646" mass="71057">MKQSKSRQDSMVPPPQQIITQNFLQVKIKQAKFLRYKADLLTDYDLTNAFIQVQGPDGKQYKTRSVPLNEQLVSFNETFEVLITSMQEEIRFYCATEELLMEESIGEVKVKVYKISDAEMTLKLTLKGEQTVEVMVETSMIQTEIMATNPPRLQILENLVGSGKFDDQVFHFDSFATGDNSGKNNNPNFLNTGNTPFSQQQSRNYQNFSIASYTSPKVVLTPSSNQNQGELPARGSVKVASTLTSYVLQAIEPPTQSTQKLTAQWRRGDDKSSSISPDRTPYNIICEPISKAPSRTLSPLLLQAPQINTSSTLAINNNSYYGGSAAGQESRPSIGQQSMYIDEISSNAGGNLENVSSPQNNVNKQSTFISLYKASTKISNGSQGLAGSPKSDISGTTGGKFSLRVLAGKILITSGKKTFLDPYVTVEYLGQCHRTLVIEGSGRLPQWNQTLEFSVRSEDDIVRIACYDQDMNRSELLGDTQVPIARLLRLNPDSANSWLPLNIHGERAVELLLHGKYIHSFENNSHFDANESNGRSPVRETSNQFLSTMLTVNEYRPQISISSFTPSTVLTQNGLSSIGNAATTSGGAFHVSPQPTKLLGVPSKGSDFLRVPPRPNPLLKSAAKNVSDSGWRRDNSLTTNSTGSRL</sequence>
<protein>
    <recommendedName>
        <fullName evidence="2">C2 domain-containing protein</fullName>
    </recommendedName>
</protein>
<dbReference type="AlphaFoldDB" id="A0A8J8NEL9"/>
<dbReference type="Proteomes" id="UP000785679">
    <property type="component" value="Unassembled WGS sequence"/>
</dbReference>